<evidence type="ECO:0000256" key="2">
    <source>
        <dbReference type="ARBA" id="ARBA00023295"/>
    </source>
</evidence>
<keyword evidence="7" id="KW-1185">Reference proteome</keyword>
<evidence type="ECO:0000256" key="3">
    <source>
        <dbReference type="ARBA" id="ARBA00023326"/>
    </source>
</evidence>
<proteinExistence type="predicted"/>
<gene>
    <name evidence="6" type="ORF">BW730_16545</name>
</gene>
<keyword evidence="1" id="KW-0677">Repeat</keyword>
<dbReference type="InterPro" id="IPR036116">
    <property type="entry name" value="FN3_sf"/>
</dbReference>
<sequence>MRLLGRFLRRSWQGLLIGLLAVALGVAAYLSPGLVEADVRLDEGNVYAIKRDTELVGALNSQIKQLSNAAPIGDPRTEVLQSGDQVLLFLPQSSSLVPYDAARNITGATTQLPANARVQLVGDRLLVVGAESGAIWSGGVDEMLSLDFEKSKPQLEVGDGGLATLTTDGDVIGLDLEKSALVRATEDGTATVALPFTLEPDAIVSISAVGDRAVVLDHSSSRIWVEGASQAFPVSEAEGAKLMAPAPSALKGDDGIKAIYANVAGLNAVTTDGQVSLSSRIDLNPVTPIQVGDCVYGAGVGGDRGVFVRKCVGQEAQRADILEITSDGDMLTFQANRGVVTLNDQANGTVWMVDKDMFIIRPEDWDMVMPKQEDDETNQEGTEIDVAPDRSKDNRRPIANDDTLGARAGTSTVLNILDNDTDPDGDVLTITTSTKLDGATLQPVRDGAGLQISISPDVKVDQFTFEYTISDGRKGTDTATAVVRVMPADITAPNGNSAPRKSERPGGHKPVDVTSGSKLTKRVLLDWRDPDGDPLMLKNAWLEQGSEDILTFTPDGSIEFIDVGKSTGPKKVNITVSDSVAETTDELILNVTEDPVAPIAYGDYVTTKVGSAVQVEPLANDQVTRPTLSEVTAPDDCADCKLDANYREKTFTFTAQKAGTYYATYTVVDGQTATGVVRIDVRGDRVTGLPVAAQDVALLPLGGTVVLDPLLNDTDPNGDVLVVQTYDAPDSLEVVMERRHRMTIRAKHDLSKPVTFTYWISNGQNPVEGKITVVPTDTGSATPIPVPDQIRIRAGSTASVNPLVNDTSPVGLDLHLGELSDNPFKDRAWIDEDRVRISVPAGTPAGVSTIGYSAVDSRGSLAPSTISVEVVPEDATNVAPAPTPVVERVLAGTETRIPIPLSGIDANGDAVRLVGLATGPLLGRVTSVGEEYLAYEAFEGARGTDTFSYEVVDAHGERGIGEVRVGVAPLSKDNSKPVAMRDSITVRPGRPVQISAIDNDFDADGDAIGYTPGAPIEMDAGIKAEIVDDREIRFTAPEEPGTYAGAYSVQDSRGEQSYGQLLVEVDEDAPNLAPVARDDSVPLSSLLENRFVKVDPLANDYDPDGPKEDLRVEVADPPKDDEDGARVDEAGKLLTIPVREELQQVRYVLIDGDGKRANGVVTVPGTNNLIPAAKNPDVPLEPTAGQPSIYDINELVAGTKSRQVRLTTADHIWAPNAEVVPVGESKIQYVADPKFSGPASLVFEVQDKVANPNDKTGKTAVVSLPVQVKPATTGGSADGDGSKEDVNQPPELQVRNPRLEVGAGEEKRSLNLLSLFRDPDGDPNSMVIKGQPQEAGGDAMVEWSYSANTLTASAPEKAKPGSYKELRGTVMDGREGERDFMIRIEVTASVRPTVTVKEDVIPLAVAGGTYEVRPLDNDTSHLLGDKTLTLVDARATGSGGSVSVDQGKGVVKVSLEKGRHGPFTANYTVNDATGDPNRQVTGQIVAEVRDKPGTPSTPFASNPGEILDGQVSVQYRSTGDGGSKILGAVATAHAAGQASRSAPCAANTCTVSGLKNGVAWQISVHETNEVGDSEESGLSAAFTPDAVPDPPSKPTVSYADSELTVSWRHDRLYSSPNGGSPITQYDLIRTGGGKSETVTLNDPRARSYTWKGLANGTVYQFTVVARNESGKASNPSEASEPEYPSGTPTGDTAPVAKPINDDIGGAFEVTFTTGGVDARGDSVKKYIVIPVTKSGKGNASPVEVTATGAPSHTVRVGGVGLEPTKFTIQAVNRGPETGTVGSTGDYQIAYPQPRITKVTATPGDGSASFKLEHNVSGTPATFESSVSGGPWNSFNGSISGLTNGEKYSVRFRIQLDGLTSSEAKADVMPKSAKPPAPKIVSRSLRLPDEVHLDFDDSILTNAGWEFGGYSFCTTTGSKCNSYSKNLPLTVDAGGETKIYWKYGDSGSGNYAVTLEPVTKPAMSNAGVLNFRFPYAQSGSCVIEFKGPNGGTAGREAPAANGVVAFADGATVPIPTPAPEGPTTEPATSAKISCNINGVAKTFNA</sequence>
<feature type="compositionally biased region" description="Basic and acidic residues" evidence="4">
    <location>
        <begin position="387"/>
        <end position="399"/>
    </location>
</feature>
<evidence type="ECO:0000313" key="6">
    <source>
        <dbReference type="EMBL" id="AQP48861.1"/>
    </source>
</evidence>
<dbReference type="CDD" id="cd00063">
    <property type="entry name" value="FN3"/>
    <property type="match status" value="1"/>
</dbReference>
<dbReference type="Pfam" id="PF00041">
    <property type="entry name" value="fn3"/>
    <property type="match status" value="1"/>
</dbReference>
<dbReference type="InterPro" id="IPR003961">
    <property type="entry name" value="FN3_dom"/>
</dbReference>
<dbReference type="SUPFAM" id="SSF49265">
    <property type="entry name" value="Fibronectin type III"/>
    <property type="match status" value="1"/>
</dbReference>
<feature type="region of interest" description="Disordered" evidence="4">
    <location>
        <begin position="490"/>
        <end position="515"/>
    </location>
</feature>
<keyword evidence="2" id="KW-0326">Glycosidase</keyword>
<feature type="compositionally biased region" description="Polar residues" evidence="4">
    <location>
        <begin position="1614"/>
        <end position="1623"/>
    </location>
</feature>
<feature type="region of interest" description="Disordered" evidence="4">
    <location>
        <begin position="1612"/>
        <end position="1640"/>
    </location>
</feature>
<protein>
    <recommendedName>
        <fullName evidence="5">Fibronectin type-III domain-containing protein</fullName>
    </recommendedName>
</protein>
<dbReference type="SMART" id="SM00060">
    <property type="entry name" value="FN3"/>
    <property type="match status" value="2"/>
</dbReference>
<feature type="compositionally biased region" description="Basic and acidic residues" evidence="4">
    <location>
        <begin position="500"/>
        <end position="511"/>
    </location>
</feature>
<dbReference type="InterPro" id="IPR050964">
    <property type="entry name" value="Striated_Muscle_Regulatory"/>
</dbReference>
<organism evidence="6 7">
    <name type="scientific">Tessaracoccus aquimaris</name>
    <dbReference type="NCBI Taxonomy" id="1332264"/>
    <lineage>
        <taxon>Bacteria</taxon>
        <taxon>Bacillati</taxon>
        <taxon>Actinomycetota</taxon>
        <taxon>Actinomycetes</taxon>
        <taxon>Propionibacteriales</taxon>
        <taxon>Propionibacteriaceae</taxon>
        <taxon>Tessaracoccus</taxon>
    </lineage>
</organism>
<feature type="region of interest" description="Disordered" evidence="4">
    <location>
        <begin position="1267"/>
        <end position="1293"/>
    </location>
</feature>
<keyword evidence="3" id="KW-0119">Carbohydrate metabolism</keyword>
<dbReference type="PANTHER" id="PTHR13817:SF151">
    <property type="entry name" value="TITIN"/>
    <property type="match status" value="1"/>
</dbReference>
<dbReference type="STRING" id="1332264.BW730_16545"/>
<dbReference type="Proteomes" id="UP000188145">
    <property type="component" value="Chromosome"/>
</dbReference>
<dbReference type="PANTHER" id="PTHR13817">
    <property type="entry name" value="TITIN"/>
    <property type="match status" value="1"/>
</dbReference>
<accession>A0A1Q2CRX6</accession>
<dbReference type="GO" id="GO:0016798">
    <property type="term" value="F:hydrolase activity, acting on glycosyl bonds"/>
    <property type="evidence" value="ECO:0007669"/>
    <property type="project" value="UniProtKB-KW"/>
</dbReference>
<evidence type="ECO:0000259" key="5">
    <source>
        <dbReference type="PROSITE" id="PS50853"/>
    </source>
</evidence>
<feature type="region of interest" description="Disordered" evidence="4">
    <location>
        <begin position="1669"/>
        <end position="1698"/>
    </location>
</feature>
<dbReference type="Pfam" id="PF17963">
    <property type="entry name" value="Big_9"/>
    <property type="match status" value="5"/>
</dbReference>
<dbReference type="PROSITE" id="PS50853">
    <property type="entry name" value="FN3"/>
    <property type="match status" value="1"/>
</dbReference>
<evidence type="ECO:0000313" key="7">
    <source>
        <dbReference type="Proteomes" id="UP000188145"/>
    </source>
</evidence>
<feature type="domain" description="Fibronectin type-III" evidence="5">
    <location>
        <begin position="1590"/>
        <end position="1686"/>
    </location>
</feature>
<keyword evidence="2" id="KW-0378">Hydrolase</keyword>
<evidence type="ECO:0000256" key="4">
    <source>
        <dbReference type="SAM" id="MobiDB-lite"/>
    </source>
</evidence>
<feature type="region of interest" description="Disordered" evidence="4">
    <location>
        <begin position="372"/>
        <end position="405"/>
    </location>
</feature>
<dbReference type="Gene3D" id="2.60.40.10">
    <property type="entry name" value="Immunoglobulins"/>
    <property type="match status" value="2"/>
</dbReference>
<name>A0A1Q2CRX6_9ACTN</name>
<dbReference type="KEGG" id="tes:BW730_16545"/>
<dbReference type="EMBL" id="CP019606">
    <property type="protein sequence ID" value="AQP48861.1"/>
    <property type="molecule type" value="Genomic_DNA"/>
</dbReference>
<evidence type="ECO:0000256" key="1">
    <source>
        <dbReference type="ARBA" id="ARBA00022737"/>
    </source>
</evidence>
<dbReference type="GO" id="GO:0000272">
    <property type="term" value="P:polysaccharide catabolic process"/>
    <property type="evidence" value="ECO:0007669"/>
    <property type="project" value="UniProtKB-KW"/>
</dbReference>
<dbReference type="InterPro" id="IPR013783">
    <property type="entry name" value="Ig-like_fold"/>
</dbReference>
<reference evidence="7" key="1">
    <citation type="submission" date="2017-02" db="EMBL/GenBank/DDBJ databases">
        <title>Tessaracoccus aquaemaris sp. nov., isolated from the intestine of a Korean rockfish, Sebastes schlegelii, in a marine aquaculture pond.</title>
        <authorList>
            <person name="Tak E.J."/>
            <person name="Bae J.-W."/>
        </authorList>
    </citation>
    <scope>NUCLEOTIDE SEQUENCE [LARGE SCALE GENOMIC DNA]</scope>
    <source>
        <strain evidence="7">NSG39</strain>
    </source>
</reference>
<keyword evidence="3" id="KW-0624">Polysaccharide degradation</keyword>